<accession>A0AAD7QMY0</accession>
<protein>
    <submittedName>
        <fullName evidence="1">Uncharacterized protein</fullName>
    </submittedName>
</protein>
<dbReference type="EMBL" id="JARPMG010000009">
    <property type="protein sequence ID" value="KAJ8098158.1"/>
    <property type="molecule type" value="Genomic_DNA"/>
</dbReference>
<comment type="caution">
    <text evidence="1">The sequence shown here is derived from an EMBL/GenBank/DDBJ whole genome shotgun (WGS) entry which is preliminary data.</text>
</comment>
<organism evidence="1 2">
    <name type="scientific">Lipomyces tetrasporus</name>
    <dbReference type="NCBI Taxonomy" id="54092"/>
    <lineage>
        <taxon>Eukaryota</taxon>
        <taxon>Fungi</taxon>
        <taxon>Dikarya</taxon>
        <taxon>Ascomycota</taxon>
        <taxon>Saccharomycotina</taxon>
        <taxon>Lipomycetes</taxon>
        <taxon>Lipomycetales</taxon>
        <taxon>Lipomycetaceae</taxon>
        <taxon>Lipomyces</taxon>
    </lineage>
</organism>
<reference evidence="1" key="1">
    <citation type="submission" date="2023-03" db="EMBL/GenBank/DDBJ databases">
        <title>Near-Complete genome sequence of Lipomyces tetrasporous NRRL Y-64009, an oleaginous yeast capable of growing on lignocellulosic hydrolysates.</title>
        <authorList>
            <consortium name="Lawrence Berkeley National Laboratory"/>
            <person name="Jagtap S.S."/>
            <person name="Liu J.-J."/>
            <person name="Walukiewicz H.E."/>
            <person name="Pangilinan J."/>
            <person name="Lipzen A."/>
            <person name="Ahrendt S."/>
            <person name="Koriabine M."/>
            <person name="Cobaugh K."/>
            <person name="Salamov A."/>
            <person name="Yoshinaga Y."/>
            <person name="Ng V."/>
            <person name="Daum C."/>
            <person name="Grigoriev I.V."/>
            <person name="Slininger P.J."/>
            <person name="Dien B.S."/>
            <person name="Jin Y.-S."/>
            <person name="Rao C.V."/>
        </authorList>
    </citation>
    <scope>NUCLEOTIDE SEQUENCE</scope>
    <source>
        <strain evidence="1">NRRL Y-64009</strain>
    </source>
</reference>
<dbReference type="GeneID" id="80883454"/>
<name>A0AAD7QMY0_9ASCO</name>
<dbReference type="RefSeq" id="XP_056041608.1">
    <property type="nucleotide sequence ID" value="XM_056188288.1"/>
</dbReference>
<evidence type="ECO:0000313" key="1">
    <source>
        <dbReference type="EMBL" id="KAJ8098158.1"/>
    </source>
</evidence>
<proteinExistence type="predicted"/>
<evidence type="ECO:0000313" key="2">
    <source>
        <dbReference type="Proteomes" id="UP001217417"/>
    </source>
</evidence>
<sequence>MTAPSGIHERAARWIDSETMAFVEEYLSPRSPHTLKNIGLVGSTSKHFPDEYRGSRKEADGGFIYEHLDGEAKMVIAVQVGYTEAYGKLLDDKDMWINGSGANVVVLVCFKEKPRFKHPATRRYREITDWRAEKAVMSRAVGETAQLSVQQGYYGPLEYRNHMWAGELTEVFIEVWRQYSHNRMVSSIASLFLWRMICSNMAYF</sequence>
<gene>
    <name evidence="1" type="ORF">POJ06DRAFT_258679</name>
</gene>
<keyword evidence="2" id="KW-1185">Reference proteome</keyword>
<dbReference type="Proteomes" id="UP001217417">
    <property type="component" value="Unassembled WGS sequence"/>
</dbReference>
<dbReference type="AlphaFoldDB" id="A0AAD7QMY0"/>